<evidence type="ECO:0000313" key="2">
    <source>
        <dbReference type="EMBL" id="OCL14251.1"/>
    </source>
</evidence>
<dbReference type="InterPro" id="IPR008972">
    <property type="entry name" value="Cupredoxin"/>
</dbReference>
<keyword evidence="1" id="KW-0732">Signal</keyword>
<dbReference type="CDD" id="cd00920">
    <property type="entry name" value="Cupredoxin"/>
    <property type="match status" value="1"/>
</dbReference>
<proteinExistence type="predicted"/>
<keyword evidence="3" id="KW-1185">Reference proteome</keyword>
<dbReference type="PANTHER" id="PTHR34883">
    <property type="entry name" value="SERINE-RICH PROTEIN, PUTATIVE-RELATED-RELATED"/>
    <property type="match status" value="1"/>
</dbReference>
<dbReference type="Proteomes" id="UP000250140">
    <property type="component" value="Unassembled WGS sequence"/>
</dbReference>
<name>A0A8E2FBR6_9PEZI</name>
<evidence type="ECO:0000256" key="1">
    <source>
        <dbReference type="SAM" id="SignalP"/>
    </source>
</evidence>
<dbReference type="PANTHER" id="PTHR34883:SF15">
    <property type="entry name" value="EXTRACELLULAR SERINE-RICH PROTEIN"/>
    <property type="match status" value="1"/>
</dbReference>
<feature type="chain" id="PRO_5034258383" evidence="1">
    <location>
        <begin position="19"/>
        <end position="208"/>
    </location>
</feature>
<dbReference type="EMBL" id="KV748597">
    <property type="protein sequence ID" value="OCL14251.1"/>
    <property type="molecule type" value="Genomic_DNA"/>
</dbReference>
<evidence type="ECO:0000313" key="3">
    <source>
        <dbReference type="Proteomes" id="UP000250140"/>
    </source>
</evidence>
<dbReference type="Gene3D" id="2.60.40.420">
    <property type="entry name" value="Cupredoxins - blue copper proteins"/>
    <property type="match status" value="1"/>
</dbReference>
<reference evidence="2 3" key="1">
    <citation type="journal article" date="2016" name="Nat. Commun.">
        <title>Ectomycorrhizal ecology is imprinted in the genome of the dominant symbiotic fungus Cenococcum geophilum.</title>
        <authorList>
            <consortium name="DOE Joint Genome Institute"/>
            <person name="Peter M."/>
            <person name="Kohler A."/>
            <person name="Ohm R.A."/>
            <person name="Kuo A."/>
            <person name="Krutzmann J."/>
            <person name="Morin E."/>
            <person name="Arend M."/>
            <person name="Barry K.W."/>
            <person name="Binder M."/>
            <person name="Choi C."/>
            <person name="Clum A."/>
            <person name="Copeland A."/>
            <person name="Grisel N."/>
            <person name="Haridas S."/>
            <person name="Kipfer T."/>
            <person name="LaButti K."/>
            <person name="Lindquist E."/>
            <person name="Lipzen A."/>
            <person name="Maire R."/>
            <person name="Meier B."/>
            <person name="Mihaltcheva S."/>
            <person name="Molinier V."/>
            <person name="Murat C."/>
            <person name="Poggeler S."/>
            <person name="Quandt C.A."/>
            <person name="Sperisen C."/>
            <person name="Tritt A."/>
            <person name="Tisserant E."/>
            <person name="Crous P.W."/>
            <person name="Henrissat B."/>
            <person name="Nehls U."/>
            <person name="Egli S."/>
            <person name="Spatafora J.W."/>
            <person name="Grigoriev I.V."/>
            <person name="Martin F.M."/>
        </authorList>
    </citation>
    <scope>NUCLEOTIDE SEQUENCE [LARGE SCALE GENOMIC DNA]</scope>
    <source>
        <strain evidence="2 3">CBS 207.34</strain>
    </source>
</reference>
<dbReference type="SUPFAM" id="SSF49503">
    <property type="entry name" value="Cupredoxins"/>
    <property type="match status" value="1"/>
</dbReference>
<sequence>MLFQSIIASASLVGLALAANHDVMVGMDGLTFTPNTTTAANGDTVTFHFYPMKHSVVQAAFATPCEPMAGGFYSGFVPTSSGESMTTFMITVNETTKPIWFYCSQASHCQSGMVGAINAPTTGNTIEKFVASAKSASNNTTPSVTAGTGGTLSAMNMTSASGTMTMSMSSTATGTAASSTGTGAASALEVSKGLGFSAAFAFLGYLFV</sequence>
<dbReference type="AlphaFoldDB" id="A0A8E2FBR6"/>
<feature type="signal peptide" evidence="1">
    <location>
        <begin position="1"/>
        <end position="18"/>
    </location>
</feature>
<gene>
    <name evidence="2" type="ORF">AOQ84DRAFT_46098</name>
</gene>
<dbReference type="OrthoDB" id="2331100at2759"/>
<protein>
    <submittedName>
        <fullName evidence="2">Cupredoxin</fullName>
    </submittedName>
</protein>
<dbReference type="InterPro" id="IPR052953">
    <property type="entry name" value="Ser-rich/MCO-related"/>
</dbReference>
<organism evidence="2 3">
    <name type="scientific">Glonium stellatum</name>
    <dbReference type="NCBI Taxonomy" id="574774"/>
    <lineage>
        <taxon>Eukaryota</taxon>
        <taxon>Fungi</taxon>
        <taxon>Dikarya</taxon>
        <taxon>Ascomycota</taxon>
        <taxon>Pezizomycotina</taxon>
        <taxon>Dothideomycetes</taxon>
        <taxon>Pleosporomycetidae</taxon>
        <taxon>Gloniales</taxon>
        <taxon>Gloniaceae</taxon>
        <taxon>Glonium</taxon>
    </lineage>
</organism>
<accession>A0A8E2FBR6</accession>